<evidence type="ECO:0000313" key="1">
    <source>
        <dbReference type="EMBL" id="WNZ45739.1"/>
    </source>
</evidence>
<protein>
    <submittedName>
        <fullName evidence="1">XisI protein</fullName>
    </submittedName>
</protein>
<reference evidence="1" key="1">
    <citation type="journal article" date="2023" name="Plants (Basel)">
        <title>Genomic Analysis of Leptolyngbya boryana CZ1 Reveals Efficient Carbon Fixation Modules.</title>
        <authorList>
            <person name="Bai X."/>
            <person name="Wang H."/>
            <person name="Cheng W."/>
            <person name="Wang J."/>
            <person name="Ma M."/>
            <person name="Hu H."/>
            <person name="Song Z."/>
            <person name="Ma H."/>
            <person name="Fan Y."/>
            <person name="Du C."/>
            <person name="Xu J."/>
        </authorList>
    </citation>
    <scope>NUCLEOTIDE SEQUENCE</scope>
    <source>
        <strain evidence="1">CZ1</strain>
    </source>
</reference>
<accession>A0AA96WX12</accession>
<organism evidence="1">
    <name type="scientific">Leptolyngbya boryana CZ1</name>
    <dbReference type="NCBI Taxonomy" id="3060204"/>
    <lineage>
        <taxon>Bacteria</taxon>
        <taxon>Bacillati</taxon>
        <taxon>Cyanobacteriota</taxon>
        <taxon>Cyanophyceae</taxon>
        <taxon>Leptolyngbyales</taxon>
        <taxon>Leptolyngbyaceae</taxon>
        <taxon>Leptolyngbya group</taxon>
        <taxon>Leptolyngbya</taxon>
    </lineage>
</organism>
<dbReference type="InterPro" id="IPR035943">
    <property type="entry name" value="XisI-like_sf"/>
</dbReference>
<dbReference type="InterPro" id="IPR014968">
    <property type="entry name" value="XisI"/>
</dbReference>
<dbReference type="RefSeq" id="WP_190647497.1">
    <property type="nucleotide sequence ID" value="NZ_CP130144.1"/>
</dbReference>
<reference evidence="1" key="2">
    <citation type="submission" date="2023-07" db="EMBL/GenBank/DDBJ databases">
        <authorList>
            <person name="Bai X.-H."/>
            <person name="Wang H.-H."/>
            <person name="Wang J."/>
            <person name="Ma M.-Y."/>
            <person name="Hu H.-H."/>
            <person name="Song Z.-L."/>
            <person name="Ma H.-G."/>
            <person name="Fan Y."/>
            <person name="Du C.-Y."/>
            <person name="Xu J.-C."/>
        </authorList>
    </citation>
    <scope>NUCLEOTIDE SEQUENCE</scope>
    <source>
        <strain evidence="1">CZ1</strain>
    </source>
</reference>
<sequence>MDKLIEYRKIIQQILTSYQNLTPHSPDDEVESLLAFDEVRDQYLWLRSGWQNKNRVRHITMYLRIKNDKVWVEEDWTDLCVVDDLLAAGIPATDIVLGFQPPDVRQYTDFAIA</sequence>
<dbReference type="EMBL" id="CP130144">
    <property type="protein sequence ID" value="WNZ45739.1"/>
    <property type="molecule type" value="Genomic_DNA"/>
</dbReference>
<gene>
    <name evidence="1" type="ORF">Q2T42_28525</name>
</gene>
<dbReference type="AlphaFoldDB" id="A0AA96WX12"/>
<name>A0AA96WX12_LEPBY</name>
<dbReference type="Pfam" id="PF08869">
    <property type="entry name" value="XisI"/>
    <property type="match status" value="1"/>
</dbReference>
<dbReference type="CDD" id="cd16382">
    <property type="entry name" value="XisI-like"/>
    <property type="match status" value="1"/>
</dbReference>
<dbReference type="Gene3D" id="3.30.310.110">
    <property type="entry name" value="XisI-like"/>
    <property type="match status" value="1"/>
</dbReference>
<dbReference type="SUPFAM" id="SSF143847">
    <property type="entry name" value="XisI-like"/>
    <property type="match status" value="1"/>
</dbReference>
<proteinExistence type="predicted"/>